<proteinExistence type="predicted"/>
<reference evidence="3 4" key="1">
    <citation type="journal article" date="2020" name="ISME J.">
        <title>Uncovering the hidden diversity of litter-decomposition mechanisms in mushroom-forming fungi.</title>
        <authorList>
            <person name="Floudas D."/>
            <person name="Bentzer J."/>
            <person name="Ahren D."/>
            <person name="Johansson T."/>
            <person name="Persson P."/>
            <person name="Tunlid A."/>
        </authorList>
    </citation>
    <scope>NUCLEOTIDE SEQUENCE [LARGE SCALE GENOMIC DNA]</scope>
    <source>
        <strain evidence="3 4">CBS 175.51</strain>
    </source>
</reference>
<dbReference type="PANTHER" id="PTHR35393:SF1">
    <property type="entry name" value="SNOAL-LIKE DOMAIN-CONTAINING PROTEIN"/>
    <property type="match status" value="1"/>
</dbReference>
<keyword evidence="4" id="KW-1185">Reference proteome</keyword>
<accession>A0A8H5F1D5</accession>
<dbReference type="AlphaFoldDB" id="A0A8H5F1D5"/>
<dbReference type="OrthoDB" id="2344312at2759"/>
<comment type="caution">
    <text evidence="3">The sequence shown here is derived from an EMBL/GenBank/DDBJ whole genome shotgun (WGS) entry which is preliminary data.</text>
</comment>
<sequence>MEDPKTDIPSVILNLTTTESPDIQQETVLKYMTADVSLEHPVCSVRPGPNSRDKVLKIYQWYRVLSPRIGLRVDNVVFDREREVMYVEVVQMFKLFFLPVDPLPAKLVTRLELRKIKNLYYISRQEDFYHTIDFARLVLPPIAPLVWFLLTFGAIFSVVATKVAQQLGIWTPSVQAVPGDREELYEMDNISSPRDRPFTTQTRA</sequence>
<dbReference type="Pfam" id="PF24840">
    <property type="entry name" value="NTF2_SigF"/>
    <property type="match status" value="1"/>
</dbReference>
<feature type="domain" description="SigF-like NTF2-like" evidence="2">
    <location>
        <begin position="1"/>
        <end position="169"/>
    </location>
</feature>
<keyword evidence="1" id="KW-0812">Transmembrane</keyword>
<dbReference type="EMBL" id="JAACJK010000171">
    <property type="protein sequence ID" value="KAF5320114.1"/>
    <property type="molecule type" value="Genomic_DNA"/>
</dbReference>
<organism evidence="3 4">
    <name type="scientific">Ephemerocybe angulata</name>
    <dbReference type="NCBI Taxonomy" id="980116"/>
    <lineage>
        <taxon>Eukaryota</taxon>
        <taxon>Fungi</taxon>
        <taxon>Dikarya</taxon>
        <taxon>Basidiomycota</taxon>
        <taxon>Agaricomycotina</taxon>
        <taxon>Agaricomycetes</taxon>
        <taxon>Agaricomycetidae</taxon>
        <taxon>Agaricales</taxon>
        <taxon>Agaricineae</taxon>
        <taxon>Psathyrellaceae</taxon>
        <taxon>Ephemerocybe</taxon>
    </lineage>
</organism>
<gene>
    <name evidence="3" type="ORF">D9611_010260</name>
</gene>
<dbReference type="Proteomes" id="UP000541558">
    <property type="component" value="Unassembled WGS sequence"/>
</dbReference>
<protein>
    <recommendedName>
        <fullName evidence="2">SigF-like NTF2-like domain-containing protein</fullName>
    </recommendedName>
</protein>
<keyword evidence="1" id="KW-1133">Transmembrane helix</keyword>
<dbReference type="PANTHER" id="PTHR35393">
    <property type="entry name" value="CHROMOSOME 1, WHOLE GENOME SHOTGUN SEQUENCE"/>
    <property type="match status" value="1"/>
</dbReference>
<feature type="transmembrane region" description="Helical" evidence="1">
    <location>
        <begin position="145"/>
        <end position="164"/>
    </location>
</feature>
<evidence type="ECO:0000313" key="4">
    <source>
        <dbReference type="Proteomes" id="UP000541558"/>
    </source>
</evidence>
<name>A0A8H5F1D5_9AGAR</name>
<evidence type="ECO:0000256" key="1">
    <source>
        <dbReference type="SAM" id="Phobius"/>
    </source>
</evidence>
<evidence type="ECO:0000313" key="3">
    <source>
        <dbReference type="EMBL" id="KAF5320114.1"/>
    </source>
</evidence>
<keyword evidence="1" id="KW-0472">Membrane</keyword>
<dbReference type="InterPro" id="IPR057514">
    <property type="entry name" value="NTF2_SigF"/>
</dbReference>
<evidence type="ECO:0000259" key="2">
    <source>
        <dbReference type="Pfam" id="PF24840"/>
    </source>
</evidence>